<evidence type="ECO:0000256" key="5">
    <source>
        <dbReference type="ARBA" id="ARBA00023242"/>
    </source>
</evidence>
<evidence type="ECO:0000256" key="2">
    <source>
        <dbReference type="ARBA" id="ARBA00023015"/>
    </source>
</evidence>
<feature type="region of interest" description="Disordered" evidence="6">
    <location>
        <begin position="88"/>
        <end position="128"/>
    </location>
</feature>
<dbReference type="KEGG" id="chig:CH63R_02156"/>
<evidence type="ECO:0000256" key="4">
    <source>
        <dbReference type="ARBA" id="ARBA00023163"/>
    </source>
</evidence>
<comment type="caution">
    <text evidence="8">The sequence shown here is derived from an EMBL/GenBank/DDBJ whole genome shotgun (WGS) entry which is preliminary data.</text>
</comment>
<dbReference type="VEuPathDB" id="FungiDB:CH63R_02156"/>
<dbReference type="InterPro" id="IPR007219">
    <property type="entry name" value="XnlR_reg_dom"/>
</dbReference>
<dbReference type="GO" id="GO:0000981">
    <property type="term" value="F:DNA-binding transcription factor activity, RNA polymerase II-specific"/>
    <property type="evidence" value="ECO:0007669"/>
    <property type="project" value="InterPro"/>
</dbReference>
<dbReference type="Pfam" id="PF04082">
    <property type="entry name" value="Fungal_trans"/>
    <property type="match status" value="1"/>
</dbReference>
<protein>
    <submittedName>
        <fullName evidence="8">Transcriptional regulatory protein</fullName>
    </submittedName>
</protein>
<dbReference type="GO" id="GO:0005634">
    <property type="term" value="C:nucleus"/>
    <property type="evidence" value="ECO:0007669"/>
    <property type="project" value="TreeGrafter"/>
</dbReference>
<keyword evidence="5" id="KW-0539">Nucleus</keyword>
<evidence type="ECO:0000256" key="3">
    <source>
        <dbReference type="ARBA" id="ARBA00023125"/>
    </source>
</evidence>
<dbReference type="SMART" id="SM00906">
    <property type="entry name" value="Fungal_trans"/>
    <property type="match status" value="1"/>
</dbReference>
<dbReference type="PROSITE" id="PS50048">
    <property type="entry name" value="ZN2_CY6_FUNGAL_2"/>
    <property type="match status" value="1"/>
</dbReference>
<dbReference type="GO" id="GO:0000978">
    <property type="term" value="F:RNA polymerase II cis-regulatory region sequence-specific DNA binding"/>
    <property type="evidence" value="ECO:0007669"/>
    <property type="project" value="TreeGrafter"/>
</dbReference>
<dbReference type="PROSITE" id="PS00463">
    <property type="entry name" value="ZN2_CY6_FUNGAL_1"/>
    <property type="match status" value="1"/>
</dbReference>
<dbReference type="CDD" id="cd12148">
    <property type="entry name" value="fungal_TF_MHR"/>
    <property type="match status" value="1"/>
</dbReference>
<dbReference type="GO" id="GO:0006351">
    <property type="term" value="P:DNA-templated transcription"/>
    <property type="evidence" value="ECO:0007669"/>
    <property type="project" value="InterPro"/>
</dbReference>
<proteinExistence type="predicted"/>
<keyword evidence="3" id="KW-0238">DNA-binding</keyword>
<dbReference type="OrthoDB" id="424974at2759"/>
<dbReference type="GO" id="GO:0000435">
    <property type="term" value="P:positive regulation of transcription from RNA polymerase II promoter by galactose"/>
    <property type="evidence" value="ECO:0007669"/>
    <property type="project" value="TreeGrafter"/>
</dbReference>
<dbReference type="PANTHER" id="PTHR47424:SF3">
    <property type="entry name" value="REGULATORY PROTEIN GAL4"/>
    <property type="match status" value="1"/>
</dbReference>
<reference evidence="9" key="1">
    <citation type="journal article" date="2017" name="BMC Genomics">
        <title>Gapless genome assembly of Colletotrichum higginsianum reveals chromosome structure and association of transposable elements with secondary metabolite gene clusters.</title>
        <authorList>
            <person name="Dallery J.-F."/>
            <person name="Lapalu N."/>
            <person name="Zampounis A."/>
            <person name="Pigne S."/>
            <person name="Luyten I."/>
            <person name="Amselem J."/>
            <person name="Wittenberg A.H.J."/>
            <person name="Zhou S."/>
            <person name="de Queiroz M.V."/>
            <person name="Robin G.P."/>
            <person name="Auger A."/>
            <person name="Hainaut M."/>
            <person name="Henrissat B."/>
            <person name="Kim K.-T."/>
            <person name="Lee Y.-H."/>
            <person name="Lespinet O."/>
            <person name="Schwartz D.C."/>
            <person name="Thon M.R."/>
            <person name="O'Connell R.J."/>
        </authorList>
    </citation>
    <scope>NUCLEOTIDE SEQUENCE [LARGE SCALE GENOMIC DNA]</scope>
    <source>
        <strain evidence="9">IMI 349063</strain>
    </source>
</reference>
<dbReference type="SMART" id="SM00066">
    <property type="entry name" value="GAL4"/>
    <property type="match status" value="1"/>
</dbReference>
<accession>A0A1B7YN11</accession>
<evidence type="ECO:0000313" key="8">
    <source>
        <dbReference type="EMBL" id="OBR13430.1"/>
    </source>
</evidence>
<evidence type="ECO:0000259" key="7">
    <source>
        <dbReference type="PROSITE" id="PS50048"/>
    </source>
</evidence>
<keyword evidence="4" id="KW-0804">Transcription</keyword>
<sequence>MSSGSVFVPPRKRRKTQLACNPCRARKSGCDGARPVCSPCRSKGWQQQCTYQESVLHASSRPSISELQRRLERLEGSPAPQAAIHANSNSTVSGLDGSETIRGPPPARTGVVDSVDPGDIGPTRRQAENAPRYISQLNGPPSHTDDETIYGLSSNISFLRQVTQVADPKKSASKSPTEVNDEAEERASTVLGFSTTRPKSPDPLPDPVMLPERWLADSLIQFFMEFVHPVFPILHRPSFASSYEALWQPARDRDPKREFKDVLFNATLSIVLALGSQRTDQVAVAEQVRLADKFYMQSVRLVSVDTLDHSSLQVVQLLLLRGLYLHYTQYADRCWNTVGVALRVAQGLGLHAQSDKATGENQLKREMRRRVWHCCLTLDRLTATTFGRPVLLSRQYSVPTPATVDDEHLAETTEGVQPPDRPSYLDFFVRSLELFDVLNEILAKFYSDGDSALERRAEYLNDVLQLSSKLDNLSASMPDYLREDADLSHLDEELSSCLQMQANIIKSRVLWIRLLLLRPLLLAEARKGNHSRLAAVPRSSNLGEGLGHAANMLCVATAHSVLQELCEKLGSARQNSPWHVLLFTFAAASTLVVATLCPDLGVDFDTEPTRTSWDRALHIFEFHKRHVSSAARGIEVLQKFRESVAAVSRQEAPSGPAGMMTRDSSSEQATIRRKKKNRAMKMRLTANEEANHVAHTEQGDLLMPFGSVPGLSQTPVAQDFGDFLSSDLLNESWFNTQGIDFGNWALFP</sequence>
<keyword evidence="9" id="KW-1185">Reference proteome</keyword>
<dbReference type="CDD" id="cd00067">
    <property type="entry name" value="GAL4"/>
    <property type="match status" value="1"/>
</dbReference>
<feature type="region of interest" description="Disordered" evidence="6">
    <location>
        <begin position="167"/>
        <end position="187"/>
    </location>
</feature>
<evidence type="ECO:0000256" key="1">
    <source>
        <dbReference type="ARBA" id="ARBA00022723"/>
    </source>
</evidence>
<dbReference type="PANTHER" id="PTHR47424">
    <property type="entry name" value="REGULATORY PROTEIN GAL4"/>
    <property type="match status" value="1"/>
</dbReference>
<keyword evidence="2" id="KW-0805">Transcription regulation</keyword>
<dbReference type="GO" id="GO:0008270">
    <property type="term" value="F:zinc ion binding"/>
    <property type="evidence" value="ECO:0007669"/>
    <property type="project" value="InterPro"/>
</dbReference>
<dbReference type="Gene3D" id="4.10.240.10">
    <property type="entry name" value="Zn(2)-C6 fungal-type DNA-binding domain"/>
    <property type="match status" value="1"/>
</dbReference>
<dbReference type="GeneID" id="28861238"/>
<organism evidence="8 9">
    <name type="scientific">Colletotrichum higginsianum (strain IMI 349063)</name>
    <name type="common">Crucifer anthracnose fungus</name>
    <dbReference type="NCBI Taxonomy" id="759273"/>
    <lineage>
        <taxon>Eukaryota</taxon>
        <taxon>Fungi</taxon>
        <taxon>Dikarya</taxon>
        <taxon>Ascomycota</taxon>
        <taxon>Pezizomycotina</taxon>
        <taxon>Sordariomycetes</taxon>
        <taxon>Hypocreomycetidae</taxon>
        <taxon>Glomerellales</taxon>
        <taxon>Glomerellaceae</taxon>
        <taxon>Colletotrichum</taxon>
        <taxon>Colletotrichum destructivum species complex</taxon>
    </lineage>
</organism>
<dbReference type="RefSeq" id="XP_018161947.1">
    <property type="nucleotide sequence ID" value="XM_018297131.1"/>
</dbReference>
<dbReference type="InterPro" id="IPR001138">
    <property type="entry name" value="Zn2Cys6_DnaBD"/>
</dbReference>
<evidence type="ECO:0000256" key="6">
    <source>
        <dbReference type="SAM" id="MobiDB-lite"/>
    </source>
</evidence>
<evidence type="ECO:0000313" key="9">
    <source>
        <dbReference type="Proteomes" id="UP000092177"/>
    </source>
</evidence>
<dbReference type="Proteomes" id="UP000092177">
    <property type="component" value="Chromosome 2"/>
</dbReference>
<keyword evidence="1" id="KW-0479">Metal-binding</keyword>
<feature type="region of interest" description="Disordered" evidence="6">
    <location>
        <begin position="649"/>
        <end position="668"/>
    </location>
</feature>
<dbReference type="EMBL" id="LTAN01000002">
    <property type="protein sequence ID" value="OBR13430.1"/>
    <property type="molecule type" value="Genomic_DNA"/>
</dbReference>
<dbReference type="InterPro" id="IPR051127">
    <property type="entry name" value="Fungal_SecMet_Regulators"/>
</dbReference>
<dbReference type="InterPro" id="IPR036864">
    <property type="entry name" value="Zn2-C6_fun-type_DNA-bd_sf"/>
</dbReference>
<gene>
    <name evidence="8" type="ORF">CH63R_02156</name>
</gene>
<dbReference type="SUPFAM" id="SSF57701">
    <property type="entry name" value="Zn2/Cys6 DNA-binding domain"/>
    <property type="match status" value="1"/>
</dbReference>
<feature type="domain" description="Zn(2)-C6 fungal-type" evidence="7">
    <location>
        <begin position="19"/>
        <end position="51"/>
    </location>
</feature>
<dbReference type="Pfam" id="PF00172">
    <property type="entry name" value="Zn_clus"/>
    <property type="match status" value="1"/>
</dbReference>
<dbReference type="AlphaFoldDB" id="A0A1B7YN11"/>
<name>A0A1B7YN11_COLHI</name>